<dbReference type="GO" id="GO:0005385">
    <property type="term" value="F:zinc ion transmembrane transporter activity"/>
    <property type="evidence" value="ECO:0007669"/>
    <property type="project" value="TreeGrafter"/>
</dbReference>
<dbReference type="Proteomes" id="UP000664859">
    <property type="component" value="Unassembled WGS sequence"/>
</dbReference>
<dbReference type="InterPro" id="IPR003689">
    <property type="entry name" value="ZIP"/>
</dbReference>
<keyword evidence="3 5" id="KW-1133">Transmembrane helix</keyword>
<evidence type="ECO:0000313" key="6">
    <source>
        <dbReference type="EMBL" id="KAG5175669.1"/>
    </source>
</evidence>
<feature type="transmembrane region" description="Helical" evidence="5">
    <location>
        <begin position="6"/>
        <end position="29"/>
    </location>
</feature>
<name>A0A835YR68_9STRA</name>
<keyword evidence="7" id="KW-1185">Reference proteome</keyword>
<dbReference type="EMBL" id="JAFCMP010000547">
    <property type="protein sequence ID" value="KAG5175669.1"/>
    <property type="molecule type" value="Genomic_DNA"/>
</dbReference>
<dbReference type="PANTHER" id="PTHR11040">
    <property type="entry name" value="ZINC/IRON TRANSPORTER"/>
    <property type="match status" value="1"/>
</dbReference>
<evidence type="ECO:0000256" key="5">
    <source>
        <dbReference type="SAM" id="Phobius"/>
    </source>
</evidence>
<feature type="transmembrane region" description="Helical" evidence="5">
    <location>
        <begin position="79"/>
        <end position="102"/>
    </location>
</feature>
<sequence length="404" mass="39593">MDEDTVFKTAAAVFLFVVACAAGLVPLVARSGEKVHKHGPLSSALNCAAAGILLESGLCHLLPENAQLLQDAWGARLPYAHLVCGLGFLLILVADYSAAFCADTAASSSIPRSYAVPTPDGGESQPLHYQHLGGGSYAAGHRASLQPVYFTAAKARSSSAVSPRCLRCGAAGRGGGGGSGSGSGGGGGSGDDLLEILSPAFRGHTRDGGGAFWQEGGRGGGPGFAKLALLAGLCLHSVMEGLGIGASRTQLWGAVAAVLAHKALIASALGAALTESGSIPRATHVATVSLFRVTALIASALGAALTESGSTPRATHVATVSLFALMTPLGIAIGAVLSRSGGGGGGGAHPAAACAAAAAAGTYLYVGLMELLPGELSAPRHGALKLMAVVGGFCGAAAVGAVAG</sequence>
<protein>
    <submittedName>
        <fullName evidence="6">Uncharacterized protein</fullName>
    </submittedName>
</protein>
<proteinExistence type="predicted"/>
<feature type="transmembrane region" description="Helical" evidence="5">
    <location>
        <begin position="285"/>
        <end position="305"/>
    </location>
</feature>
<evidence type="ECO:0000313" key="7">
    <source>
        <dbReference type="Proteomes" id="UP000664859"/>
    </source>
</evidence>
<dbReference type="Pfam" id="PF02535">
    <property type="entry name" value="Zip"/>
    <property type="match status" value="1"/>
</dbReference>
<dbReference type="AlphaFoldDB" id="A0A835YR68"/>
<comment type="subcellular location">
    <subcellularLocation>
        <location evidence="1">Membrane</location>
        <topology evidence="1">Multi-pass membrane protein</topology>
    </subcellularLocation>
</comment>
<evidence type="ECO:0000256" key="4">
    <source>
        <dbReference type="ARBA" id="ARBA00023136"/>
    </source>
</evidence>
<evidence type="ECO:0000256" key="3">
    <source>
        <dbReference type="ARBA" id="ARBA00022989"/>
    </source>
</evidence>
<evidence type="ECO:0000256" key="1">
    <source>
        <dbReference type="ARBA" id="ARBA00004141"/>
    </source>
</evidence>
<organism evidence="6 7">
    <name type="scientific">Tribonema minus</name>
    <dbReference type="NCBI Taxonomy" id="303371"/>
    <lineage>
        <taxon>Eukaryota</taxon>
        <taxon>Sar</taxon>
        <taxon>Stramenopiles</taxon>
        <taxon>Ochrophyta</taxon>
        <taxon>PX clade</taxon>
        <taxon>Xanthophyceae</taxon>
        <taxon>Tribonematales</taxon>
        <taxon>Tribonemataceae</taxon>
        <taxon>Tribonema</taxon>
    </lineage>
</organism>
<reference evidence="6" key="1">
    <citation type="submission" date="2021-02" db="EMBL/GenBank/DDBJ databases">
        <title>First Annotated Genome of the Yellow-green Alga Tribonema minus.</title>
        <authorList>
            <person name="Mahan K.M."/>
        </authorList>
    </citation>
    <scope>NUCLEOTIDE SEQUENCE</scope>
    <source>
        <strain evidence="6">UTEX B ZZ1240</strain>
    </source>
</reference>
<dbReference type="GO" id="GO:0016020">
    <property type="term" value="C:membrane"/>
    <property type="evidence" value="ECO:0007669"/>
    <property type="project" value="UniProtKB-SubCell"/>
</dbReference>
<keyword evidence="4 5" id="KW-0472">Membrane</keyword>
<keyword evidence="2 5" id="KW-0812">Transmembrane</keyword>
<feature type="transmembrane region" description="Helical" evidence="5">
    <location>
        <begin position="386"/>
        <end position="403"/>
    </location>
</feature>
<dbReference type="OrthoDB" id="448280at2759"/>
<feature type="transmembrane region" description="Helical" evidence="5">
    <location>
        <begin position="317"/>
        <end position="337"/>
    </location>
</feature>
<accession>A0A835YR68</accession>
<dbReference type="PANTHER" id="PTHR11040:SF140">
    <property type="entry name" value="ZRT (ZRT), IRT- (IRT-) LIKE PROTEIN TRANSPORTER"/>
    <property type="match status" value="1"/>
</dbReference>
<comment type="caution">
    <text evidence="6">The sequence shown here is derived from an EMBL/GenBank/DDBJ whole genome shotgun (WGS) entry which is preliminary data.</text>
</comment>
<feature type="transmembrane region" description="Helical" evidence="5">
    <location>
        <begin position="349"/>
        <end position="366"/>
    </location>
</feature>
<feature type="transmembrane region" description="Helical" evidence="5">
    <location>
        <begin position="251"/>
        <end position="273"/>
    </location>
</feature>
<evidence type="ECO:0000256" key="2">
    <source>
        <dbReference type="ARBA" id="ARBA00022692"/>
    </source>
</evidence>
<gene>
    <name evidence="6" type="ORF">JKP88DRAFT_274556</name>
</gene>